<gene>
    <name evidence="5" type="ORF">JOE42_004017</name>
</gene>
<dbReference type="Pfam" id="PF00534">
    <property type="entry name" value="Glycos_transf_1"/>
    <property type="match status" value="1"/>
</dbReference>
<dbReference type="Pfam" id="PF13439">
    <property type="entry name" value="Glyco_transf_4"/>
    <property type="match status" value="1"/>
</dbReference>
<evidence type="ECO:0000259" key="4">
    <source>
        <dbReference type="Pfam" id="PF13439"/>
    </source>
</evidence>
<feature type="domain" description="Glycosyl transferase family 1" evidence="3">
    <location>
        <begin position="181"/>
        <end position="337"/>
    </location>
</feature>
<dbReference type="EMBL" id="JAFBBK010000001">
    <property type="protein sequence ID" value="MBM7417284.1"/>
    <property type="molecule type" value="Genomic_DNA"/>
</dbReference>
<reference evidence="5 6" key="1">
    <citation type="submission" date="2021-01" db="EMBL/GenBank/DDBJ databases">
        <title>Genomics of switchgrass bacterial isolates.</title>
        <authorList>
            <person name="Shade A."/>
        </authorList>
    </citation>
    <scope>NUCLEOTIDE SEQUENCE [LARGE SCALE GENOMIC DNA]</scope>
    <source>
        <strain evidence="5 6">PvP111</strain>
    </source>
</reference>
<comment type="caution">
    <text evidence="5">The sequence shown here is derived from an EMBL/GenBank/DDBJ whole genome shotgun (WGS) entry which is preliminary data.</text>
</comment>
<evidence type="ECO:0000256" key="2">
    <source>
        <dbReference type="ARBA" id="ARBA00022679"/>
    </source>
</evidence>
<dbReference type="RefSeq" id="WP_204869913.1">
    <property type="nucleotide sequence ID" value="NZ_JAFBBK010000001.1"/>
</dbReference>
<protein>
    <submittedName>
        <fullName evidence="5">Glycosyltransferase involved in cell wall biosynthesis</fullName>
    </submittedName>
</protein>
<dbReference type="Gene3D" id="3.40.50.2000">
    <property type="entry name" value="Glycogen Phosphorylase B"/>
    <property type="match status" value="2"/>
</dbReference>
<evidence type="ECO:0000313" key="6">
    <source>
        <dbReference type="Proteomes" id="UP000703038"/>
    </source>
</evidence>
<evidence type="ECO:0000259" key="3">
    <source>
        <dbReference type="Pfam" id="PF00534"/>
    </source>
</evidence>
<keyword evidence="1" id="KW-0328">Glycosyltransferase</keyword>
<name>A0ABS2KZB8_9NOCA</name>
<keyword evidence="2" id="KW-0808">Transferase</keyword>
<evidence type="ECO:0000313" key="5">
    <source>
        <dbReference type="EMBL" id="MBM7417284.1"/>
    </source>
</evidence>
<dbReference type="SUPFAM" id="SSF53756">
    <property type="entry name" value="UDP-Glycosyltransferase/glycogen phosphorylase"/>
    <property type="match status" value="1"/>
</dbReference>
<evidence type="ECO:0000256" key="1">
    <source>
        <dbReference type="ARBA" id="ARBA00022676"/>
    </source>
</evidence>
<dbReference type="Proteomes" id="UP000703038">
    <property type="component" value="Unassembled WGS sequence"/>
</dbReference>
<keyword evidence="6" id="KW-1185">Reference proteome</keyword>
<dbReference type="InterPro" id="IPR001296">
    <property type="entry name" value="Glyco_trans_1"/>
</dbReference>
<accession>A0ABS2KZB8</accession>
<dbReference type="PANTHER" id="PTHR12526:SF510">
    <property type="entry name" value="D-INOSITOL 3-PHOSPHATE GLYCOSYLTRANSFERASE"/>
    <property type="match status" value="1"/>
</dbReference>
<dbReference type="InterPro" id="IPR028098">
    <property type="entry name" value="Glyco_trans_4-like_N"/>
</dbReference>
<organism evidence="5 6">
    <name type="scientific">Rhodococcoides corynebacterioides</name>
    <dbReference type="NCBI Taxonomy" id="53972"/>
    <lineage>
        <taxon>Bacteria</taxon>
        <taxon>Bacillati</taxon>
        <taxon>Actinomycetota</taxon>
        <taxon>Actinomycetes</taxon>
        <taxon>Mycobacteriales</taxon>
        <taxon>Nocardiaceae</taxon>
        <taxon>Rhodococcoides</taxon>
    </lineage>
</organism>
<dbReference type="PANTHER" id="PTHR12526">
    <property type="entry name" value="GLYCOSYLTRANSFERASE"/>
    <property type="match status" value="1"/>
</dbReference>
<feature type="domain" description="Glycosyltransferase subfamily 4-like N-terminal" evidence="4">
    <location>
        <begin position="12"/>
        <end position="171"/>
    </location>
</feature>
<sequence>MTGAEWFADSPGGLNRYFTDLYVALSALDGVSASASAFGESDLGDHHGTASWGPSTGSTLSRVWSALSADRGLPRNTLIDRHFSLFGRPTVGLRGAHPSVAHFHGPWAAESAMSGESDLVVRAKYWVERLRFLDVRRFIVLSGHSARILTEDYAVDPAAITVIPPGVDLGRFTVTPAPSTARPTVLCVRRLERRMGIDRLVAAWPSVVADHPDAQLVVVGTGTEEAALRSQAAGSTAADSIVFTGRTSDERLAALYAEATVSVVPTLSLEGFGLIALESCASGRAPVVTDCGGLPDAVAGLDPSLVVPAGDVDALAHRLSTALSGDVPSAAACRAHAESFSWESSARRHVDVYRELVQR</sequence>
<dbReference type="CDD" id="cd03801">
    <property type="entry name" value="GT4_PimA-like"/>
    <property type="match status" value="1"/>
</dbReference>
<proteinExistence type="predicted"/>